<evidence type="ECO:0000256" key="1">
    <source>
        <dbReference type="ARBA" id="ARBA00004132"/>
    </source>
</evidence>
<protein>
    <submittedName>
        <fullName evidence="8">VHS domain-containing protein At3g16270 isoform X1</fullName>
    </submittedName>
</protein>
<keyword evidence="7" id="KW-1185">Reference proteome</keyword>
<evidence type="ECO:0000313" key="8">
    <source>
        <dbReference type="RefSeq" id="XP_022637149.1"/>
    </source>
</evidence>
<dbReference type="PANTHER" id="PTHR21514">
    <property type="entry name" value="AP-4 COMPLEX ACCESSORY SUBUNIT TEPSIN"/>
    <property type="match status" value="1"/>
</dbReference>
<dbReference type="AlphaFoldDB" id="A0A3Q0F3G5"/>
<dbReference type="InterPro" id="IPR013809">
    <property type="entry name" value="ENTH"/>
</dbReference>
<reference evidence="8" key="2">
    <citation type="submission" date="2025-08" db="UniProtKB">
        <authorList>
            <consortium name="RefSeq"/>
        </authorList>
    </citation>
    <scope>IDENTIFICATION</scope>
    <source>
        <tissue evidence="8">Leaf</tissue>
    </source>
</reference>
<dbReference type="SMART" id="SM00288">
    <property type="entry name" value="VHS"/>
    <property type="match status" value="1"/>
</dbReference>
<evidence type="ECO:0000256" key="4">
    <source>
        <dbReference type="ARBA" id="ARBA00023329"/>
    </source>
</evidence>
<reference evidence="7" key="1">
    <citation type="journal article" date="2014" name="Nat. Commun.">
        <title>Genome sequence of mungbean and insights into evolution within Vigna species.</title>
        <authorList>
            <person name="Kang Y.J."/>
            <person name="Kim S.K."/>
            <person name="Kim M.Y."/>
            <person name="Lestari P."/>
            <person name="Kim K.H."/>
            <person name="Ha B.K."/>
            <person name="Jun T.H."/>
            <person name="Hwang W.J."/>
            <person name="Lee T."/>
            <person name="Lee J."/>
            <person name="Shim S."/>
            <person name="Yoon M.Y."/>
            <person name="Jang Y.E."/>
            <person name="Han K.S."/>
            <person name="Taeprayoon P."/>
            <person name="Yoon N."/>
            <person name="Somta P."/>
            <person name="Tanya P."/>
            <person name="Kim K.S."/>
            <person name="Gwag J.G."/>
            <person name="Moon J.K."/>
            <person name="Lee Y.H."/>
            <person name="Park B.S."/>
            <person name="Bombarely A."/>
            <person name="Doyle J.J."/>
            <person name="Jackson S.A."/>
            <person name="Schafleitner R."/>
            <person name="Srinives P."/>
            <person name="Varshney R.K."/>
            <person name="Lee S.H."/>
        </authorList>
    </citation>
    <scope>NUCLEOTIDE SEQUENCE [LARGE SCALE GENOMIC DNA]</scope>
    <source>
        <strain evidence="7">cv. VC1973A</strain>
    </source>
</reference>
<dbReference type="InterPro" id="IPR002014">
    <property type="entry name" value="VHS_dom"/>
</dbReference>
<dbReference type="SUPFAM" id="SSF48371">
    <property type="entry name" value="ARM repeat"/>
    <property type="match status" value="1"/>
</dbReference>
<dbReference type="PANTHER" id="PTHR21514:SF0">
    <property type="entry name" value="AP-4 COMPLEX ACCESSORY SUBUNIT TEPSIN"/>
    <property type="match status" value="1"/>
</dbReference>
<dbReference type="Gene3D" id="1.25.40.90">
    <property type="match status" value="1"/>
</dbReference>
<keyword evidence="4" id="KW-0968">Cytoplasmic vesicle</keyword>
<dbReference type="OrthoDB" id="118154at2759"/>
<dbReference type="GO" id="GO:0032588">
    <property type="term" value="C:trans-Golgi network membrane"/>
    <property type="evidence" value="ECO:0007669"/>
    <property type="project" value="TreeGrafter"/>
</dbReference>
<dbReference type="STRING" id="3916.A0A3Q0F3G5"/>
<sequence length="710" mass="77831">MESSRRAVESYWRWRLIDSATSDEEKVTPVYKLDEICELLRSSHPGIVKELSEFILKRLDNKSPVVKHKTLRLIKYAIGKCGVEFRREMQRHSVVIRQLLQYKGQLDPLKGDALNKAVRDTAQEAISAIFSADDNISKPPSSASASADLNRRIEGFGNTNYQAPSQDKKSFLSEVVDIGSATIKQGLSAFTQGHSSLIKNEAASGTYKDRYEPTAYGSGITSALSKNQTGGPWNQDAGVTRMEMSNGKTSAGYAESKTQEERLLETVASSGGVRLQPSRDAIQVFLREASKLDAMALCHALEQKLQSPMWQVRVKAVCVLESILRNKDDDNFLRMATYFAENKDLVLRCSDSPQASLREKANKVLGLLGGGQPNSSINSEKAMKMDSAAVAEFPDLLDTGDFNDYHGTGDATKRTNDKNIANLTPSIPPALADDLFGNFSNSGVASNERKNNSDDDDPFADVSFHSDENKEHSDIFSRMTVGNDKLGHHVSNDIFATNSRHGNNGEFVDHLLAGLSVDENTSSAKQKATSPAMQSDYFFSGLNNQASHLRPDNGFGGMLGSQAVGFNVNSVFPSGHPSYTAQPGIILNQPYSSQPLNYGAMGNLLAQQQFLATVTNFQHLNNVNRHDASSAKNAGSNERTPLPDIFQSKFSTQTPSSMISSSKKEETKAFDFISLCRIPTCSVKFNCMRGIQSFECDLSTILLQQMIQGE</sequence>
<dbReference type="PROSITE" id="PS50179">
    <property type="entry name" value="VHS"/>
    <property type="match status" value="1"/>
</dbReference>
<dbReference type="GO" id="GO:0035091">
    <property type="term" value="F:phosphatidylinositol binding"/>
    <property type="evidence" value="ECO:0007669"/>
    <property type="project" value="InterPro"/>
</dbReference>
<proteinExistence type="predicted"/>
<evidence type="ECO:0000256" key="5">
    <source>
        <dbReference type="SAM" id="MobiDB-lite"/>
    </source>
</evidence>
<evidence type="ECO:0000259" key="6">
    <source>
        <dbReference type="PROSITE" id="PS50179"/>
    </source>
</evidence>
<organism evidence="7 8">
    <name type="scientific">Vigna radiata var. radiata</name>
    <name type="common">Mung bean</name>
    <name type="synonym">Phaseolus aureus</name>
    <dbReference type="NCBI Taxonomy" id="3916"/>
    <lineage>
        <taxon>Eukaryota</taxon>
        <taxon>Viridiplantae</taxon>
        <taxon>Streptophyta</taxon>
        <taxon>Embryophyta</taxon>
        <taxon>Tracheophyta</taxon>
        <taxon>Spermatophyta</taxon>
        <taxon>Magnoliopsida</taxon>
        <taxon>eudicotyledons</taxon>
        <taxon>Gunneridae</taxon>
        <taxon>Pentapetalae</taxon>
        <taxon>rosids</taxon>
        <taxon>fabids</taxon>
        <taxon>Fabales</taxon>
        <taxon>Fabaceae</taxon>
        <taxon>Papilionoideae</taxon>
        <taxon>50 kb inversion clade</taxon>
        <taxon>NPAAA clade</taxon>
        <taxon>indigoferoid/millettioid clade</taxon>
        <taxon>Phaseoleae</taxon>
        <taxon>Vigna</taxon>
    </lineage>
</organism>
<dbReference type="Proteomes" id="UP000087766">
    <property type="component" value="Chromosome 5"/>
</dbReference>
<dbReference type="GO" id="GO:0030136">
    <property type="term" value="C:clathrin-coated vesicle"/>
    <property type="evidence" value="ECO:0007669"/>
    <property type="project" value="UniProtKB-SubCell"/>
</dbReference>
<feature type="domain" description="VHS" evidence="6">
    <location>
        <begin position="20"/>
        <end position="89"/>
    </location>
</feature>
<dbReference type="InterPro" id="IPR008942">
    <property type="entry name" value="ENTH_VHS"/>
</dbReference>
<keyword evidence="3" id="KW-0333">Golgi apparatus</keyword>
<evidence type="ECO:0000313" key="7">
    <source>
        <dbReference type="Proteomes" id="UP000087766"/>
    </source>
</evidence>
<dbReference type="CDD" id="cd03572">
    <property type="entry name" value="ENTH_like_Tepsin"/>
    <property type="match status" value="1"/>
</dbReference>
<dbReference type="InterPro" id="IPR035802">
    <property type="entry name" value="ENTH/VHS_tepsin"/>
</dbReference>
<evidence type="ECO:0000256" key="2">
    <source>
        <dbReference type="ARBA" id="ARBA00004601"/>
    </source>
</evidence>
<dbReference type="RefSeq" id="XP_022637149.1">
    <property type="nucleotide sequence ID" value="XM_022781428.1"/>
</dbReference>
<dbReference type="GeneID" id="106761416"/>
<name>A0A3Q0F3G5_VIGRR</name>
<evidence type="ECO:0000256" key="3">
    <source>
        <dbReference type="ARBA" id="ARBA00023034"/>
    </source>
</evidence>
<gene>
    <name evidence="8" type="primary">LOC106761416</name>
</gene>
<feature type="region of interest" description="Disordered" evidence="5">
    <location>
        <begin position="445"/>
        <end position="466"/>
    </location>
</feature>
<accession>A0A3Q0F3G5</accession>
<dbReference type="GO" id="GO:0043130">
    <property type="term" value="F:ubiquitin binding"/>
    <property type="evidence" value="ECO:0007669"/>
    <property type="project" value="InterPro"/>
</dbReference>
<dbReference type="InterPro" id="IPR016024">
    <property type="entry name" value="ARM-type_fold"/>
</dbReference>
<dbReference type="Pfam" id="PF01417">
    <property type="entry name" value="ENTH"/>
    <property type="match status" value="1"/>
</dbReference>
<comment type="subcellular location">
    <subcellularLocation>
        <location evidence="1">Cytoplasmic vesicle</location>
        <location evidence="1">Clathrin-coated vesicle</location>
    </subcellularLocation>
    <subcellularLocation>
        <location evidence="2">Golgi apparatus</location>
        <location evidence="2">trans-Golgi network</location>
    </subcellularLocation>
</comment>
<dbReference type="InterPro" id="IPR039273">
    <property type="entry name" value="TEPSIN"/>
</dbReference>